<dbReference type="EMBL" id="SFCI01000027">
    <property type="protein sequence ID" value="TFY83465.1"/>
    <property type="molecule type" value="Genomic_DNA"/>
</dbReference>
<dbReference type="Gene3D" id="2.130.10.10">
    <property type="entry name" value="YVTN repeat-like/Quinoprotein amine dehydrogenase"/>
    <property type="match status" value="1"/>
</dbReference>
<evidence type="ECO:0000313" key="3">
    <source>
        <dbReference type="Proteomes" id="UP000298061"/>
    </source>
</evidence>
<gene>
    <name evidence="2" type="ORF">EWM64_g551</name>
</gene>
<feature type="region of interest" description="Disordered" evidence="1">
    <location>
        <begin position="498"/>
        <end position="521"/>
    </location>
</feature>
<dbReference type="Proteomes" id="UP000298061">
    <property type="component" value="Unassembled WGS sequence"/>
</dbReference>
<dbReference type="InterPro" id="IPR015943">
    <property type="entry name" value="WD40/YVTN_repeat-like_dom_sf"/>
</dbReference>
<dbReference type="SUPFAM" id="SSF50978">
    <property type="entry name" value="WD40 repeat-like"/>
    <property type="match status" value="1"/>
</dbReference>
<keyword evidence="3" id="KW-1185">Reference proteome</keyword>
<dbReference type="OrthoDB" id="429520at2759"/>
<evidence type="ECO:0000256" key="1">
    <source>
        <dbReference type="SAM" id="MobiDB-lite"/>
    </source>
</evidence>
<name>A0A4Z0A9S6_9AGAM</name>
<feature type="compositionally biased region" description="Low complexity" evidence="1">
    <location>
        <begin position="431"/>
        <end position="465"/>
    </location>
</feature>
<dbReference type="STRING" id="135208.A0A4Z0A9S6"/>
<accession>A0A4Z0A9S6</accession>
<dbReference type="AlphaFoldDB" id="A0A4Z0A9S6"/>
<protein>
    <submittedName>
        <fullName evidence="2">Uncharacterized protein</fullName>
    </submittedName>
</protein>
<feature type="compositionally biased region" description="Acidic residues" evidence="1">
    <location>
        <begin position="408"/>
        <end position="421"/>
    </location>
</feature>
<proteinExistence type="predicted"/>
<evidence type="ECO:0000313" key="2">
    <source>
        <dbReference type="EMBL" id="TFY83465.1"/>
    </source>
</evidence>
<organism evidence="2 3">
    <name type="scientific">Hericium alpestre</name>
    <dbReference type="NCBI Taxonomy" id="135208"/>
    <lineage>
        <taxon>Eukaryota</taxon>
        <taxon>Fungi</taxon>
        <taxon>Dikarya</taxon>
        <taxon>Basidiomycota</taxon>
        <taxon>Agaricomycotina</taxon>
        <taxon>Agaricomycetes</taxon>
        <taxon>Russulales</taxon>
        <taxon>Hericiaceae</taxon>
        <taxon>Hericium</taxon>
    </lineage>
</organism>
<feature type="region of interest" description="Disordered" evidence="1">
    <location>
        <begin position="396"/>
        <end position="465"/>
    </location>
</feature>
<comment type="caution">
    <text evidence="2">The sequence shown here is derived from an EMBL/GenBank/DDBJ whole genome shotgun (WGS) entry which is preliminary data.</text>
</comment>
<sequence length="538" mass="58502">MKNTKALWKKSSGARMAIFCISVAADGRAKIWALNRFRCIWTSERKAGVVDPCVKVAEDLTHGVLAVATRSGEVVIHSGFNADLLQVPDPAQPAIAETRISPPLIPSSNPLQPSEIEKPEVSALFIDTSRAGVTSILVSYLNNPWFYRYSIRSGATAIHTTVFGDTACGPIRCVLPSFSTGPGESSFIVAGDSSGGISFYDWNMTSTSDAPILPVRRLEMFPDAFPACLAMNSVMLAVGSSRGTIRVLDAVNFDPLRSIAACTHDEVRKILLERQMLVASFGNRVLSWKAALPDPAGTGKKGKGKRESNAKWQRTSSYPFIIIVEQPLIFASSTDQIELRCNIAESRDELASEAEYTRRTFGREREQLSELESLGLSEREAVEYVLMLSREEAEARRRDGLQETEPAQQEEEGIFDVDLDDGPSYAPRYAQPPVSRPSRTPSSTASLSPPLQPTASSPAASSLSRSHPRVLADACILPYAVALRAANRDHPVHVAAAPQVRRSHAVSSDQQGDGPMAAHVRRGREMRHPARVVGGRGL</sequence>
<reference evidence="2 3" key="1">
    <citation type="submission" date="2019-02" db="EMBL/GenBank/DDBJ databases">
        <title>Genome sequencing of the rare red list fungi Hericium alpestre (H. flagellum).</title>
        <authorList>
            <person name="Buettner E."/>
            <person name="Kellner H."/>
        </authorList>
    </citation>
    <scope>NUCLEOTIDE SEQUENCE [LARGE SCALE GENOMIC DNA]</scope>
    <source>
        <strain evidence="2 3">DSM 108284</strain>
    </source>
</reference>
<dbReference type="InterPro" id="IPR036322">
    <property type="entry name" value="WD40_repeat_dom_sf"/>
</dbReference>